<sequence length="163" mass="18468">MRGRSKGIKQQHVALGLSLVSVQLVCSMKLYLQSVGQLAFLSLCCVLILVSQSDSTFVPGRCRCLQVQWGVRGQLKDFTVYPKTPSCHKVTVIVTLKSNNMPVCLDPEREMGRQLTRCWNKAKKMGRDVRLCLQRTRRRGGQRRSQKSRNQSRSRGQNRSTAS</sequence>
<protein>
    <submittedName>
        <fullName evidence="1">Uncharacterized protein</fullName>
    </submittedName>
</protein>
<dbReference type="Proteomes" id="UP000805704">
    <property type="component" value="Chromosome 9"/>
</dbReference>
<proteinExistence type="predicted"/>
<name>A0ACB7ED60_NIBAL</name>
<keyword evidence="2" id="KW-1185">Reference proteome</keyword>
<accession>A0ACB7ED60</accession>
<organism evidence="1 2">
    <name type="scientific">Nibea albiflora</name>
    <name type="common">Yellow drum</name>
    <name type="synonym">Corvina albiflora</name>
    <dbReference type="NCBI Taxonomy" id="240163"/>
    <lineage>
        <taxon>Eukaryota</taxon>
        <taxon>Metazoa</taxon>
        <taxon>Chordata</taxon>
        <taxon>Craniata</taxon>
        <taxon>Vertebrata</taxon>
        <taxon>Euteleostomi</taxon>
        <taxon>Actinopterygii</taxon>
        <taxon>Neopterygii</taxon>
        <taxon>Teleostei</taxon>
        <taxon>Neoteleostei</taxon>
        <taxon>Acanthomorphata</taxon>
        <taxon>Eupercaria</taxon>
        <taxon>Sciaenidae</taxon>
        <taxon>Nibea</taxon>
    </lineage>
</organism>
<comment type="caution">
    <text evidence="1">The sequence shown here is derived from an EMBL/GenBank/DDBJ whole genome shotgun (WGS) entry which is preliminary data.</text>
</comment>
<evidence type="ECO:0000313" key="2">
    <source>
        <dbReference type="Proteomes" id="UP000805704"/>
    </source>
</evidence>
<reference evidence="1" key="1">
    <citation type="submission" date="2020-04" db="EMBL/GenBank/DDBJ databases">
        <title>A chromosome-scale assembly and high-density genetic map of the yellow drum (Nibea albiflora) genome.</title>
        <authorList>
            <person name="Xu D."/>
            <person name="Zhang W."/>
            <person name="Chen R."/>
            <person name="Tan P."/>
            <person name="Wang L."/>
            <person name="Song H."/>
            <person name="Tian L."/>
            <person name="Zhu Q."/>
            <person name="Wang B."/>
        </authorList>
    </citation>
    <scope>NUCLEOTIDE SEQUENCE</scope>
    <source>
        <strain evidence="1">ZJHYS-2018</strain>
    </source>
</reference>
<gene>
    <name evidence="1" type="ORF">GBF38_002228</name>
</gene>
<evidence type="ECO:0000313" key="1">
    <source>
        <dbReference type="EMBL" id="KAG8000083.1"/>
    </source>
</evidence>
<dbReference type="EMBL" id="CM024797">
    <property type="protein sequence ID" value="KAG8000083.1"/>
    <property type="molecule type" value="Genomic_DNA"/>
</dbReference>